<keyword evidence="6 9" id="KW-0472">Membrane</keyword>
<evidence type="ECO:0000313" key="10">
    <source>
        <dbReference type="EMBL" id="MBA0590858.1"/>
    </source>
</evidence>
<evidence type="ECO:0000256" key="3">
    <source>
        <dbReference type="ARBA" id="ARBA00022679"/>
    </source>
</evidence>
<reference evidence="10 11" key="1">
    <citation type="journal article" date="2019" name="Genome Biol. Evol.">
        <title>Insights into the evolution of the New World diploid cottons (Gossypium, subgenus Houzingenia) based on genome sequencing.</title>
        <authorList>
            <person name="Grover C.E."/>
            <person name="Arick M.A. 2nd"/>
            <person name="Thrash A."/>
            <person name="Conover J.L."/>
            <person name="Sanders W.S."/>
            <person name="Peterson D.G."/>
            <person name="Frelichowski J.E."/>
            <person name="Scheffler J.A."/>
            <person name="Scheffler B.E."/>
            <person name="Wendel J.F."/>
        </authorList>
    </citation>
    <scope>NUCLEOTIDE SEQUENCE [LARGE SCALE GENOMIC DNA]</scope>
    <source>
        <strain evidence="10">8</strain>
        <tissue evidence="10">Leaf</tissue>
    </source>
</reference>
<feature type="non-terminal residue" evidence="10">
    <location>
        <position position="1"/>
    </location>
</feature>
<dbReference type="Proteomes" id="UP000593578">
    <property type="component" value="Unassembled WGS sequence"/>
</dbReference>
<dbReference type="GO" id="GO:0071555">
    <property type="term" value="P:cell wall organization"/>
    <property type="evidence" value="ECO:0007669"/>
    <property type="project" value="UniProtKB-KW"/>
</dbReference>
<feature type="transmembrane region" description="Helical" evidence="9">
    <location>
        <begin position="125"/>
        <end position="143"/>
    </location>
</feature>
<evidence type="ECO:0000256" key="1">
    <source>
        <dbReference type="ARBA" id="ARBA00004308"/>
    </source>
</evidence>
<evidence type="ECO:0000256" key="5">
    <source>
        <dbReference type="ARBA" id="ARBA00022989"/>
    </source>
</evidence>
<proteinExistence type="predicted"/>
<dbReference type="GO" id="GO:0030244">
    <property type="term" value="P:cellulose biosynthetic process"/>
    <property type="evidence" value="ECO:0007669"/>
    <property type="project" value="InterPro"/>
</dbReference>
<dbReference type="InterPro" id="IPR005150">
    <property type="entry name" value="Cellulose_synth"/>
</dbReference>
<evidence type="ECO:0000256" key="8">
    <source>
        <dbReference type="PIRSR" id="PIRSR605150-2"/>
    </source>
</evidence>
<evidence type="ECO:0000256" key="9">
    <source>
        <dbReference type="SAM" id="Phobius"/>
    </source>
</evidence>
<organism evidence="10 11">
    <name type="scientific">Gossypium raimondii</name>
    <name type="common">Peruvian cotton</name>
    <name type="synonym">Gossypium klotzschianum subsp. raimondii</name>
    <dbReference type="NCBI Taxonomy" id="29730"/>
    <lineage>
        <taxon>Eukaryota</taxon>
        <taxon>Viridiplantae</taxon>
        <taxon>Streptophyta</taxon>
        <taxon>Embryophyta</taxon>
        <taxon>Tracheophyta</taxon>
        <taxon>Spermatophyta</taxon>
        <taxon>Magnoliopsida</taxon>
        <taxon>eudicotyledons</taxon>
        <taxon>Gunneridae</taxon>
        <taxon>Pentapetalae</taxon>
        <taxon>rosids</taxon>
        <taxon>malvids</taxon>
        <taxon>Malvales</taxon>
        <taxon>Malvaceae</taxon>
        <taxon>Malvoideae</taxon>
        <taxon>Gossypium</taxon>
    </lineage>
</organism>
<sequence>SFGAAKLTSKRHPCNGKNLVGAHFRPKLLSHLSSGAWYNVLVLGIGGHSSGKFWVVKSWDFIMNKGKLESKSYLPLFETRPARGRQLFQLFSASISITIFFIWVYRVSYFPAAEAKAERWTWLGLFLPELYGSAFTGTIRKLFLEYKFVCRRDPGIEPPIMVINTVLSVMAYEYPSEKLSVHPSDDGCSDLTFYALLEAASFSRIWLPFCRKLKVEPRLPEAYFRKTVKHADDSAMAK</sequence>
<accession>A0A7J8PNU1</accession>
<name>A0A7J8PNU1_GOSRA</name>
<comment type="caution">
    <text evidence="10">The sequence shown here is derived from an EMBL/GenBank/DDBJ whole genome shotgun (WGS) entry which is preliminary data.</text>
</comment>
<feature type="transmembrane region" description="Helical" evidence="9">
    <location>
        <begin position="36"/>
        <end position="55"/>
    </location>
</feature>
<evidence type="ECO:0000256" key="4">
    <source>
        <dbReference type="ARBA" id="ARBA00022692"/>
    </source>
</evidence>
<keyword evidence="7" id="KW-0961">Cell wall biogenesis/degradation</keyword>
<protein>
    <submittedName>
        <fullName evidence="10">Uncharacterized protein</fullName>
    </submittedName>
</protein>
<evidence type="ECO:0000313" key="11">
    <source>
        <dbReference type="Proteomes" id="UP000593578"/>
    </source>
</evidence>
<keyword evidence="4 9" id="KW-0812">Transmembrane</keyword>
<feature type="binding site" evidence="8">
    <location>
        <position position="157"/>
    </location>
    <ligand>
        <name>UDP-alpha-D-glucose</name>
        <dbReference type="ChEBI" id="CHEBI:58885"/>
    </ligand>
</feature>
<dbReference type="GO" id="GO:0012505">
    <property type="term" value="C:endomembrane system"/>
    <property type="evidence" value="ECO:0007669"/>
    <property type="project" value="UniProtKB-SubCell"/>
</dbReference>
<evidence type="ECO:0000256" key="6">
    <source>
        <dbReference type="ARBA" id="ARBA00023136"/>
    </source>
</evidence>
<evidence type="ECO:0000256" key="7">
    <source>
        <dbReference type="ARBA" id="ARBA00023316"/>
    </source>
</evidence>
<feature type="transmembrane region" description="Helical" evidence="9">
    <location>
        <begin position="87"/>
        <end position="105"/>
    </location>
</feature>
<comment type="subcellular location">
    <subcellularLocation>
        <location evidence="1">Endomembrane system</location>
    </subcellularLocation>
</comment>
<keyword evidence="2" id="KW-0328">Glycosyltransferase</keyword>
<dbReference type="GO" id="GO:0016020">
    <property type="term" value="C:membrane"/>
    <property type="evidence" value="ECO:0007669"/>
    <property type="project" value="InterPro"/>
</dbReference>
<dbReference type="PANTHER" id="PTHR13301">
    <property type="entry name" value="X-BOX TRANSCRIPTION FACTOR-RELATED"/>
    <property type="match status" value="1"/>
</dbReference>
<dbReference type="AlphaFoldDB" id="A0A7J8PNU1"/>
<dbReference type="Pfam" id="PF03552">
    <property type="entry name" value="Cellulose_synt"/>
    <property type="match status" value="1"/>
</dbReference>
<feature type="binding site" evidence="8">
    <location>
        <position position="186"/>
    </location>
    <ligand>
        <name>UDP-alpha-D-glucose</name>
        <dbReference type="ChEBI" id="CHEBI:58885"/>
    </ligand>
</feature>
<keyword evidence="3" id="KW-0808">Transferase</keyword>
<dbReference type="EMBL" id="JABEZZ010000007">
    <property type="protein sequence ID" value="MBA0590858.1"/>
    <property type="molecule type" value="Genomic_DNA"/>
</dbReference>
<evidence type="ECO:0000256" key="2">
    <source>
        <dbReference type="ARBA" id="ARBA00022676"/>
    </source>
</evidence>
<feature type="non-terminal residue" evidence="10">
    <location>
        <position position="238"/>
    </location>
</feature>
<gene>
    <name evidence="10" type="ORF">Gorai_019547</name>
</gene>
<dbReference type="GO" id="GO:0016760">
    <property type="term" value="F:cellulose synthase (UDP-forming) activity"/>
    <property type="evidence" value="ECO:0007669"/>
    <property type="project" value="InterPro"/>
</dbReference>
<keyword evidence="5 9" id="KW-1133">Transmembrane helix</keyword>